<evidence type="ECO:0000313" key="2">
    <source>
        <dbReference type="EMBL" id="GJJ10481.1"/>
    </source>
</evidence>
<dbReference type="Proteomes" id="UP001050691">
    <property type="component" value="Unassembled WGS sequence"/>
</dbReference>
<feature type="compositionally biased region" description="Acidic residues" evidence="1">
    <location>
        <begin position="72"/>
        <end position="91"/>
    </location>
</feature>
<dbReference type="AlphaFoldDB" id="A0AAV5ABS9"/>
<gene>
    <name evidence="2" type="ORF">Clacol_004707</name>
</gene>
<dbReference type="EMBL" id="BPWL01000005">
    <property type="protein sequence ID" value="GJJ10481.1"/>
    <property type="molecule type" value="Genomic_DNA"/>
</dbReference>
<evidence type="ECO:0000313" key="3">
    <source>
        <dbReference type="Proteomes" id="UP001050691"/>
    </source>
</evidence>
<evidence type="ECO:0000256" key="1">
    <source>
        <dbReference type="SAM" id="MobiDB-lite"/>
    </source>
</evidence>
<feature type="region of interest" description="Disordered" evidence="1">
    <location>
        <begin position="110"/>
        <end position="147"/>
    </location>
</feature>
<comment type="caution">
    <text evidence="2">The sequence shown here is derived from an EMBL/GenBank/DDBJ whole genome shotgun (WGS) entry which is preliminary data.</text>
</comment>
<feature type="compositionally biased region" description="Acidic residues" evidence="1">
    <location>
        <begin position="117"/>
        <end position="137"/>
    </location>
</feature>
<feature type="region of interest" description="Disordered" evidence="1">
    <location>
        <begin position="63"/>
        <end position="91"/>
    </location>
</feature>
<organism evidence="2 3">
    <name type="scientific">Clathrus columnatus</name>
    <dbReference type="NCBI Taxonomy" id="1419009"/>
    <lineage>
        <taxon>Eukaryota</taxon>
        <taxon>Fungi</taxon>
        <taxon>Dikarya</taxon>
        <taxon>Basidiomycota</taxon>
        <taxon>Agaricomycotina</taxon>
        <taxon>Agaricomycetes</taxon>
        <taxon>Phallomycetidae</taxon>
        <taxon>Phallales</taxon>
        <taxon>Clathraceae</taxon>
        <taxon>Clathrus</taxon>
    </lineage>
</organism>
<sequence length="234" mass="26193">MGVASAVARLGASKKGWRYATAASIELGPQFVTLKLCANDRLEDINSLKAIIAEIEAFSKTPEGIEWGENYTGDDDHDDEDEDEDDSDESADYYAGLDYDFSGHDETGLGCNHKDVDDDDGDNNDSHFDDDDDEDDDHATHPDPGRKISSNLLRYSKRLGSYTDAGIMLCIAFLRLRRRWGDSLKINIEEPDSIFPHKLAGELQKDLATMETFLELGDNNTLKFNKGFREDLEK</sequence>
<reference evidence="2" key="1">
    <citation type="submission" date="2021-10" db="EMBL/GenBank/DDBJ databases">
        <title>De novo Genome Assembly of Clathrus columnatus (Basidiomycota, Fungi) Using Illumina and Nanopore Sequence Data.</title>
        <authorList>
            <person name="Ogiso-Tanaka E."/>
            <person name="Itagaki H."/>
            <person name="Hosoya T."/>
            <person name="Hosaka K."/>
        </authorList>
    </citation>
    <scope>NUCLEOTIDE SEQUENCE</scope>
    <source>
        <strain evidence="2">MO-923</strain>
    </source>
</reference>
<name>A0AAV5ABS9_9AGAM</name>
<proteinExistence type="predicted"/>
<accession>A0AAV5ABS9</accession>
<keyword evidence="3" id="KW-1185">Reference proteome</keyword>
<protein>
    <submittedName>
        <fullName evidence="2">Uncharacterized protein</fullName>
    </submittedName>
</protein>